<accession>A0ACB9I9K8</accession>
<gene>
    <name evidence="1" type="ORF">L1987_32364</name>
</gene>
<reference evidence="2" key="1">
    <citation type="journal article" date="2022" name="Mol. Ecol. Resour.">
        <title>The genomes of chicory, endive, great burdock and yacon provide insights into Asteraceae palaeo-polyploidization history and plant inulin production.</title>
        <authorList>
            <person name="Fan W."/>
            <person name="Wang S."/>
            <person name="Wang H."/>
            <person name="Wang A."/>
            <person name="Jiang F."/>
            <person name="Liu H."/>
            <person name="Zhao H."/>
            <person name="Xu D."/>
            <person name="Zhang Y."/>
        </authorList>
    </citation>
    <scope>NUCLEOTIDE SEQUENCE [LARGE SCALE GENOMIC DNA]</scope>
    <source>
        <strain evidence="2">cv. Yunnan</strain>
    </source>
</reference>
<evidence type="ECO:0000313" key="2">
    <source>
        <dbReference type="Proteomes" id="UP001056120"/>
    </source>
</evidence>
<evidence type="ECO:0000313" key="1">
    <source>
        <dbReference type="EMBL" id="KAI3804190.1"/>
    </source>
</evidence>
<protein>
    <submittedName>
        <fullName evidence="1">Uncharacterized protein</fullName>
    </submittedName>
</protein>
<sequence>MDRKGGRSIRRKGAGIGGSNRANGNKNSGHIEMRILPKQLHQIHLFLPLFVSVWGILGWGWDHSCYVGLGLGGAGTNGTHHTTTKRDGRSSKMKGGRVWFFLIYSICFSVFCLNYRWLQVEGPGILWCMGCEACMQITTKGLLREGAGTKHTQRTTLKRDERWENGQWGPEKLKDNMGGNGLAWQYILGRQGSVLTCIVCLVLDGLYARGKIVSRDGFGRALCVKIIGASNGKSWVHIFEGTLSTLFWTVESEISFGIVSPGLGPLWFLPGRDGGDGTKCTRATTKKSDVRVDTIMGGWGGYFGDNKAREWMWQLMLLPVLVVDYFFGWIKVLCLHGRCDMQLIRYNGNKGGVRKSLVGWEWFGPSMFFREIGTMGWFEGMRLEKGNEVPRRQLVIQRIRGRSKHVNKEKPFESKFFEPPDPGDSKPVEEEMKDVGAETPCEGKDGNDPRLSPRLTRLVEEQGINRYRLRSGHESGKGPLRHHAAKAKLMKPDRRRRNKQSYSFDKENRSINMTVQPEENNLSGHVVGEANNAGQSIEEANMQSNLHGDVSGSDDTTISPACCNMDRDEMQLGGPSLAGMLTTDKVTMNMEYAGDSILNNIFIQSSCDDVLIEGEEQEVSSDQSTKHRTFTDMTSDKGVIPAYVGGEKENEGPTGPTTNKFNFGTGKGKEIHVADKGKLRIFNNPGLRKIKEKEARLLEIAKSINATSENNKLINSIMGLKRSRITRFFARMNEAGHVMIDENMIENGTEGGDPTPVPITLRQTSYANKVTGQEDTPGEDLHTNPTIAKPRNQEEKGRQGIFKPSGTMGNDSAKGMQRNGHPNVTVTETSNRFMLLDEEGNELEGDMGTVSKDTREDISLVESNARWARKQERNLNISYSQTLNQDQRIEAKRYVIQKQLPDPEILGVWPKQQLNYFKQLCHLYEYGEGFRWASYVREEELDSDDANAAIHSQYCEEVDSESNATATFLKDDNLNQYQAPSEGMTIVEGVDQVQMDMDIVQAGNIGLEINGA</sequence>
<name>A0ACB9I9K8_9ASTR</name>
<comment type="caution">
    <text evidence="1">The sequence shown here is derived from an EMBL/GenBank/DDBJ whole genome shotgun (WGS) entry which is preliminary data.</text>
</comment>
<proteinExistence type="predicted"/>
<keyword evidence="2" id="KW-1185">Reference proteome</keyword>
<organism evidence="1 2">
    <name type="scientific">Smallanthus sonchifolius</name>
    <dbReference type="NCBI Taxonomy" id="185202"/>
    <lineage>
        <taxon>Eukaryota</taxon>
        <taxon>Viridiplantae</taxon>
        <taxon>Streptophyta</taxon>
        <taxon>Embryophyta</taxon>
        <taxon>Tracheophyta</taxon>
        <taxon>Spermatophyta</taxon>
        <taxon>Magnoliopsida</taxon>
        <taxon>eudicotyledons</taxon>
        <taxon>Gunneridae</taxon>
        <taxon>Pentapetalae</taxon>
        <taxon>asterids</taxon>
        <taxon>campanulids</taxon>
        <taxon>Asterales</taxon>
        <taxon>Asteraceae</taxon>
        <taxon>Asteroideae</taxon>
        <taxon>Heliantheae alliance</taxon>
        <taxon>Millerieae</taxon>
        <taxon>Smallanthus</taxon>
    </lineage>
</organism>
<dbReference type="Proteomes" id="UP001056120">
    <property type="component" value="Linkage Group LG10"/>
</dbReference>
<reference evidence="1 2" key="2">
    <citation type="journal article" date="2022" name="Mol. Ecol. Resour.">
        <title>The genomes of chicory, endive, great burdock and yacon provide insights into Asteraceae paleo-polyploidization history and plant inulin production.</title>
        <authorList>
            <person name="Fan W."/>
            <person name="Wang S."/>
            <person name="Wang H."/>
            <person name="Wang A."/>
            <person name="Jiang F."/>
            <person name="Liu H."/>
            <person name="Zhao H."/>
            <person name="Xu D."/>
            <person name="Zhang Y."/>
        </authorList>
    </citation>
    <scope>NUCLEOTIDE SEQUENCE [LARGE SCALE GENOMIC DNA]</scope>
    <source>
        <strain evidence="2">cv. Yunnan</strain>
        <tissue evidence="1">Leaves</tissue>
    </source>
</reference>
<dbReference type="EMBL" id="CM042027">
    <property type="protein sequence ID" value="KAI3804190.1"/>
    <property type="molecule type" value="Genomic_DNA"/>
</dbReference>